<evidence type="ECO:0000256" key="12">
    <source>
        <dbReference type="ARBA" id="ARBA00023157"/>
    </source>
</evidence>
<feature type="domain" description="Bulb-type lectin" evidence="21">
    <location>
        <begin position="26"/>
        <end position="148"/>
    </location>
</feature>
<evidence type="ECO:0000256" key="13">
    <source>
        <dbReference type="ARBA" id="ARBA00023170"/>
    </source>
</evidence>
<evidence type="ECO:0000256" key="10">
    <source>
        <dbReference type="ARBA" id="ARBA00022989"/>
    </source>
</evidence>
<evidence type="ECO:0000256" key="19">
    <source>
        <dbReference type="SAM" id="SignalP"/>
    </source>
</evidence>
<evidence type="ECO:0000256" key="8">
    <source>
        <dbReference type="ARBA" id="ARBA00022777"/>
    </source>
</evidence>
<evidence type="ECO:0000256" key="16">
    <source>
        <dbReference type="ARBA" id="ARBA00048679"/>
    </source>
</evidence>
<sequence length="803" mass="90163">MDTPSFFLLLIFLLQVLCPYCSSRTSDYLIKGSFLSVEKPSDVLVSANDDFSAGFFCVGENAFVFAVWFTKSSSPTTVWMANRDQPVNGKASRLSLLESGNLVLSDAGRATVWTSATATPSSVQLELLDTGNLVLRTSNIAVCLWQSFDSPTDTLLPQQFLTENAGLISSKSRSNHSSGYYKLYFDNDNILRLLYKSPNLSSVYWPEPWLLPWDVGRTSYNISKMAVLNSTGHFKSSDNLRFQAADCEEGPKRRLTLDPDGNIRLYSLEESEKTWVVTWQAISDPCRIHGICGANSLCNYDHILGRTCSCLQGYKIKNPNDWSGGCEPEVKISCNSSGQFHFSKLANVEFFGYDKKYFGNSTLQDCEEQCLKMCDNCKGFRFKFSNKTSAYACYCKSFLLNGHHKPSFDGDMYLKPPKPYSFTNKKSGRESLILDCRGELHVALNRTYQKPHEKKSLKFFLWLAIAVGGVELTCGFLSWCFLFWARKDPDIAAQGYSTYAGSRKFTYAELNKATRGFREEIGKGAGGVVYKGILSDHRVAAIKRLNKAGQGEAEFLVEVSFIGRLNHMNLIEMWGYCAEGRHRLLVYEYMERGSLADNLCSAAAALNWEKRFEIALGTAKGLAYLHEECLEWIMHCDIKPQNILLDSNYRAKVADFGLSKLLSRGNLNNITFSRIRGTRGYMAPEWVHKLGIPSKVDVYSYGIVVLEMVTGRGQTNILGANINGGMIEYEGVAAWVRDKVSKASLERKSDNSWIEEIVDPMMMAGKYDLARIEVLVRVALQCVEEDKEERPTMSQVVEILCAV</sequence>
<evidence type="ECO:0000256" key="15">
    <source>
        <dbReference type="ARBA" id="ARBA00047899"/>
    </source>
</evidence>
<dbReference type="GO" id="GO:0048544">
    <property type="term" value="P:recognition of pollen"/>
    <property type="evidence" value="ECO:0007669"/>
    <property type="project" value="InterPro"/>
</dbReference>
<comment type="catalytic activity">
    <reaction evidence="15 17">
        <text>L-threonyl-[protein] + ATP = O-phospho-L-threonyl-[protein] + ADP + H(+)</text>
        <dbReference type="Rhea" id="RHEA:46608"/>
        <dbReference type="Rhea" id="RHEA-COMP:11060"/>
        <dbReference type="Rhea" id="RHEA-COMP:11605"/>
        <dbReference type="ChEBI" id="CHEBI:15378"/>
        <dbReference type="ChEBI" id="CHEBI:30013"/>
        <dbReference type="ChEBI" id="CHEBI:30616"/>
        <dbReference type="ChEBI" id="CHEBI:61977"/>
        <dbReference type="ChEBI" id="CHEBI:456216"/>
        <dbReference type="EC" id="2.7.11.1"/>
    </reaction>
</comment>
<name>A0A8T1N975_CARIL</name>
<evidence type="ECO:0000256" key="9">
    <source>
        <dbReference type="ARBA" id="ARBA00022840"/>
    </source>
</evidence>
<dbReference type="SMART" id="SM00108">
    <property type="entry name" value="B_lectin"/>
    <property type="match status" value="1"/>
</dbReference>
<keyword evidence="9 17" id="KW-0067">ATP-binding</keyword>
<evidence type="ECO:0000256" key="6">
    <source>
        <dbReference type="ARBA" id="ARBA00022729"/>
    </source>
</evidence>
<dbReference type="EMBL" id="CM031823">
    <property type="protein sequence ID" value="KAG6626562.1"/>
    <property type="molecule type" value="Genomic_DNA"/>
</dbReference>
<dbReference type="GO" id="GO:0016020">
    <property type="term" value="C:membrane"/>
    <property type="evidence" value="ECO:0007669"/>
    <property type="project" value="UniProtKB-SubCell"/>
</dbReference>
<evidence type="ECO:0000256" key="3">
    <source>
        <dbReference type="ARBA" id="ARBA00022536"/>
    </source>
</evidence>
<dbReference type="Proteomes" id="UP000811609">
    <property type="component" value="Chromosome 15"/>
</dbReference>
<keyword evidence="13" id="KW-0675">Receptor</keyword>
<dbReference type="GO" id="GO:0004674">
    <property type="term" value="F:protein serine/threonine kinase activity"/>
    <property type="evidence" value="ECO:0007669"/>
    <property type="project" value="UniProtKB-KW"/>
</dbReference>
<dbReference type="PROSITE" id="PS50927">
    <property type="entry name" value="BULB_LECTIN"/>
    <property type="match status" value="1"/>
</dbReference>
<dbReference type="PROSITE" id="PS50948">
    <property type="entry name" value="PAN"/>
    <property type="match status" value="1"/>
</dbReference>
<dbReference type="Pfam" id="PF00954">
    <property type="entry name" value="S_locus_glycop"/>
    <property type="match status" value="1"/>
</dbReference>
<dbReference type="Pfam" id="PF01453">
    <property type="entry name" value="B_lectin"/>
    <property type="match status" value="1"/>
</dbReference>
<dbReference type="PANTHER" id="PTHR47974">
    <property type="entry name" value="OS07G0415500 PROTEIN"/>
    <property type="match status" value="1"/>
</dbReference>
<dbReference type="EC" id="2.7.11.1" evidence="17"/>
<gene>
    <name evidence="23" type="ORF">CIPAW_15G057800</name>
</gene>
<evidence type="ECO:0000259" key="22">
    <source>
        <dbReference type="PROSITE" id="PS50948"/>
    </source>
</evidence>
<keyword evidence="5" id="KW-0812">Transmembrane</keyword>
<evidence type="ECO:0000259" key="20">
    <source>
        <dbReference type="PROSITE" id="PS50011"/>
    </source>
</evidence>
<keyword evidence="24" id="KW-1185">Reference proteome</keyword>
<evidence type="ECO:0000313" key="24">
    <source>
        <dbReference type="Proteomes" id="UP000811609"/>
    </source>
</evidence>
<keyword evidence="4 17" id="KW-0808">Transferase</keyword>
<evidence type="ECO:0000256" key="11">
    <source>
        <dbReference type="ARBA" id="ARBA00023136"/>
    </source>
</evidence>
<dbReference type="PROSITE" id="PS50011">
    <property type="entry name" value="PROTEIN_KINASE_DOM"/>
    <property type="match status" value="1"/>
</dbReference>
<dbReference type="PIRSF" id="PIRSF000641">
    <property type="entry name" value="SRK"/>
    <property type="match status" value="1"/>
</dbReference>
<keyword evidence="3" id="KW-0245">EGF-like domain</keyword>
<keyword evidence="11" id="KW-0472">Membrane</keyword>
<dbReference type="PANTHER" id="PTHR47974:SF3">
    <property type="entry name" value="RECEPTOR-LIKE SERINE_THREONINE-PROTEIN KINASE"/>
    <property type="match status" value="1"/>
</dbReference>
<evidence type="ECO:0000256" key="4">
    <source>
        <dbReference type="ARBA" id="ARBA00022679"/>
    </source>
</evidence>
<accession>A0A8T1N975</accession>
<feature type="domain" description="Protein kinase" evidence="20">
    <location>
        <begin position="515"/>
        <end position="803"/>
    </location>
</feature>
<feature type="chain" id="PRO_5035891136" description="Receptor-like serine/threonine-protein kinase" evidence="19">
    <location>
        <begin position="24"/>
        <end position="803"/>
    </location>
</feature>
<evidence type="ECO:0000256" key="14">
    <source>
        <dbReference type="ARBA" id="ARBA00023180"/>
    </source>
</evidence>
<evidence type="ECO:0000256" key="7">
    <source>
        <dbReference type="ARBA" id="ARBA00022741"/>
    </source>
</evidence>
<keyword evidence="7 17" id="KW-0547">Nucleotide-binding</keyword>
<keyword evidence="12" id="KW-1015">Disulfide bond</keyword>
<dbReference type="InterPro" id="IPR000858">
    <property type="entry name" value="S_locus_glycoprot_dom"/>
</dbReference>
<dbReference type="InterPro" id="IPR003609">
    <property type="entry name" value="Pan_app"/>
</dbReference>
<evidence type="ECO:0000256" key="5">
    <source>
        <dbReference type="ARBA" id="ARBA00022692"/>
    </source>
</evidence>
<feature type="signal peptide" evidence="19">
    <location>
        <begin position="1"/>
        <end position="23"/>
    </location>
</feature>
<feature type="binding site" evidence="18">
    <location>
        <position position="543"/>
    </location>
    <ligand>
        <name>ATP</name>
        <dbReference type="ChEBI" id="CHEBI:30616"/>
    </ligand>
</feature>
<dbReference type="FunFam" id="3.30.200.20:FF:000059">
    <property type="entry name" value="S-receptor-like serine/threonine-protein kinase"/>
    <property type="match status" value="1"/>
</dbReference>
<dbReference type="FunFam" id="1.10.510.10:FF:000537">
    <property type="entry name" value="Putative receptor-like protein kinase"/>
    <property type="match status" value="1"/>
</dbReference>
<evidence type="ECO:0000256" key="2">
    <source>
        <dbReference type="ARBA" id="ARBA00022527"/>
    </source>
</evidence>
<dbReference type="GO" id="GO:0005524">
    <property type="term" value="F:ATP binding"/>
    <property type="evidence" value="ECO:0007669"/>
    <property type="project" value="UniProtKB-UniRule"/>
</dbReference>
<evidence type="ECO:0000259" key="21">
    <source>
        <dbReference type="PROSITE" id="PS50927"/>
    </source>
</evidence>
<organism evidence="23 24">
    <name type="scientific">Carya illinoinensis</name>
    <name type="common">Pecan</name>
    <dbReference type="NCBI Taxonomy" id="32201"/>
    <lineage>
        <taxon>Eukaryota</taxon>
        <taxon>Viridiplantae</taxon>
        <taxon>Streptophyta</taxon>
        <taxon>Embryophyta</taxon>
        <taxon>Tracheophyta</taxon>
        <taxon>Spermatophyta</taxon>
        <taxon>Magnoliopsida</taxon>
        <taxon>eudicotyledons</taxon>
        <taxon>Gunneridae</taxon>
        <taxon>Pentapetalae</taxon>
        <taxon>rosids</taxon>
        <taxon>fabids</taxon>
        <taxon>Fagales</taxon>
        <taxon>Juglandaceae</taxon>
        <taxon>Carya</taxon>
    </lineage>
</organism>
<dbReference type="Pfam" id="PF00069">
    <property type="entry name" value="Pkinase"/>
    <property type="match status" value="1"/>
</dbReference>
<evidence type="ECO:0000256" key="17">
    <source>
        <dbReference type="PIRNR" id="PIRNR000641"/>
    </source>
</evidence>
<dbReference type="PROSITE" id="PS00108">
    <property type="entry name" value="PROTEIN_KINASE_ST"/>
    <property type="match status" value="1"/>
</dbReference>
<dbReference type="PROSITE" id="PS00107">
    <property type="entry name" value="PROTEIN_KINASE_ATP"/>
    <property type="match status" value="1"/>
</dbReference>
<comment type="subcellular location">
    <subcellularLocation>
        <location evidence="1">Membrane</location>
        <topology evidence="1">Single-pass type I membrane protein</topology>
    </subcellularLocation>
</comment>
<comment type="caution">
    <text evidence="23">The sequence shown here is derived from an EMBL/GenBank/DDBJ whole genome shotgun (WGS) entry which is preliminary data.</text>
</comment>
<evidence type="ECO:0000313" key="23">
    <source>
        <dbReference type="EMBL" id="KAG6626562.1"/>
    </source>
</evidence>
<comment type="catalytic activity">
    <reaction evidence="16 17">
        <text>L-seryl-[protein] + ATP = O-phospho-L-seryl-[protein] + ADP + H(+)</text>
        <dbReference type="Rhea" id="RHEA:17989"/>
        <dbReference type="Rhea" id="RHEA-COMP:9863"/>
        <dbReference type="Rhea" id="RHEA-COMP:11604"/>
        <dbReference type="ChEBI" id="CHEBI:15378"/>
        <dbReference type="ChEBI" id="CHEBI:29999"/>
        <dbReference type="ChEBI" id="CHEBI:30616"/>
        <dbReference type="ChEBI" id="CHEBI:83421"/>
        <dbReference type="ChEBI" id="CHEBI:456216"/>
        <dbReference type="EC" id="2.7.11.1"/>
    </reaction>
</comment>
<dbReference type="AlphaFoldDB" id="A0A8T1N975"/>
<comment type="similarity">
    <text evidence="17">Belongs to the protein kinase superfamily. Ser/Thr protein kinase family.</text>
</comment>
<keyword evidence="2 17" id="KW-0723">Serine/threonine-protein kinase</keyword>
<keyword evidence="14" id="KW-0325">Glycoprotein</keyword>
<proteinExistence type="inferred from homology"/>
<keyword evidence="6 19" id="KW-0732">Signal</keyword>
<feature type="domain" description="Apple" evidence="22">
    <location>
        <begin position="334"/>
        <end position="417"/>
    </location>
</feature>
<evidence type="ECO:0000256" key="1">
    <source>
        <dbReference type="ARBA" id="ARBA00004479"/>
    </source>
</evidence>
<dbReference type="InterPro" id="IPR001480">
    <property type="entry name" value="Bulb-type_lectin_dom"/>
</dbReference>
<keyword evidence="10" id="KW-1133">Transmembrane helix</keyword>
<dbReference type="SMART" id="SM00220">
    <property type="entry name" value="S_TKc"/>
    <property type="match status" value="1"/>
</dbReference>
<dbReference type="InterPro" id="IPR008271">
    <property type="entry name" value="Ser/Thr_kinase_AS"/>
</dbReference>
<dbReference type="InterPro" id="IPR017441">
    <property type="entry name" value="Protein_kinase_ATP_BS"/>
</dbReference>
<evidence type="ECO:0000256" key="18">
    <source>
        <dbReference type="PROSITE-ProRule" id="PRU10141"/>
    </source>
</evidence>
<dbReference type="InterPro" id="IPR000719">
    <property type="entry name" value="Prot_kinase_dom"/>
</dbReference>
<protein>
    <recommendedName>
        <fullName evidence="17">Receptor-like serine/threonine-protein kinase</fullName>
        <ecNumber evidence="17">2.7.11.1</ecNumber>
    </recommendedName>
</protein>
<dbReference type="InterPro" id="IPR024171">
    <property type="entry name" value="SRK-like_kinase"/>
</dbReference>
<dbReference type="CDD" id="cd00028">
    <property type="entry name" value="B_lectin"/>
    <property type="match status" value="1"/>
</dbReference>
<keyword evidence="8 17" id="KW-0418">Kinase</keyword>
<reference evidence="23" key="1">
    <citation type="submission" date="2020-12" db="EMBL/GenBank/DDBJ databases">
        <title>WGS assembly of Carya illinoinensis cv. Pawnee.</title>
        <authorList>
            <person name="Platts A."/>
            <person name="Shu S."/>
            <person name="Wright S."/>
            <person name="Barry K."/>
            <person name="Edger P."/>
            <person name="Pires J.C."/>
            <person name="Schmutz J."/>
        </authorList>
    </citation>
    <scope>NUCLEOTIDE SEQUENCE</scope>
    <source>
        <tissue evidence="23">Leaf</tissue>
    </source>
</reference>